<name>A0A8J4USQ6_CLAMG</name>
<feature type="compositionally biased region" description="Polar residues" evidence="1">
    <location>
        <begin position="13"/>
        <end position="24"/>
    </location>
</feature>
<dbReference type="AlphaFoldDB" id="A0A8J4USQ6"/>
<proteinExistence type="predicted"/>
<keyword evidence="3" id="KW-1185">Reference proteome</keyword>
<protein>
    <submittedName>
        <fullName evidence="2">E3 ubiquitin-protein ligase MARCH1 isoform X1</fullName>
    </submittedName>
</protein>
<evidence type="ECO:0000313" key="3">
    <source>
        <dbReference type="Proteomes" id="UP000727407"/>
    </source>
</evidence>
<comment type="caution">
    <text evidence="2">The sequence shown here is derived from an EMBL/GenBank/DDBJ whole genome shotgun (WGS) entry which is preliminary data.</text>
</comment>
<gene>
    <name evidence="2" type="primary">march1</name>
    <name evidence="2" type="ORF">DAT39_007993</name>
</gene>
<accession>A0A8J4USQ6</accession>
<reference evidence="2" key="1">
    <citation type="submission" date="2020-07" db="EMBL/GenBank/DDBJ databases">
        <title>Clarias magur genome sequencing, assembly and annotation.</title>
        <authorList>
            <person name="Kushwaha B."/>
            <person name="Kumar R."/>
            <person name="Das P."/>
            <person name="Joshi C.G."/>
            <person name="Kumar D."/>
            <person name="Nagpure N.S."/>
            <person name="Pandey M."/>
            <person name="Agarwal S."/>
            <person name="Srivastava S."/>
            <person name="Singh M."/>
            <person name="Sahoo L."/>
            <person name="Jayasankar P."/>
            <person name="Meher P.K."/>
            <person name="Koringa P.G."/>
            <person name="Iquebal M.A."/>
            <person name="Das S.P."/>
            <person name="Bit A."/>
            <person name="Patnaik S."/>
            <person name="Patel N."/>
            <person name="Shah T.M."/>
            <person name="Hinsu A."/>
            <person name="Jena J.K."/>
        </authorList>
    </citation>
    <scope>NUCLEOTIDE SEQUENCE</scope>
    <source>
        <strain evidence="2">CIFAMagur01</strain>
        <tissue evidence="2">Testis</tissue>
    </source>
</reference>
<dbReference type="Proteomes" id="UP000727407">
    <property type="component" value="Unassembled WGS sequence"/>
</dbReference>
<organism evidence="2 3">
    <name type="scientific">Clarias magur</name>
    <name type="common">Asian catfish</name>
    <name type="synonym">Macropteronotus magur</name>
    <dbReference type="NCBI Taxonomy" id="1594786"/>
    <lineage>
        <taxon>Eukaryota</taxon>
        <taxon>Metazoa</taxon>
        <taxon>Chordata</taxon>
        <taxon>Craniata</taxon>
        <taxon>Vertebrata</taxon>
        <taxon>Euteleostomi</taxon>
        <taxon>Actinopterygii</taxon>
        <taxon>Neopterygii</taxon>
        <taxon>Teleostei</taxon>
        <taxon>Ostariophysi</taxon>
        <taxon>Siluriformes</taxon>
        <taxon>Clariidae</taxon>
        <taxon>Clarias</taxon>
    </lineage>
</organism>
<evidence type="ECO:0000256" key="1">
    <source>
        <dbReference type="SAM" id="MobiDB-lite"/>
    </source>
</evidence>
<feature type="region of interest" description="Disordered" evidence="1">
    <location>
        <begin position="1"/>
        <end position="47"/>
    </location>
</feature>
<dbReference type="EMBL" id="QNUK01000094">
    <property type="protein sequence ID" value="KAF5902240.1"/>
    <property type="molecule type" value="Genomic_DNA"/>
</dbReference>
<sequence length="79" mass="8649">MPVHQISVLPVSADSSFNGQSSIRTRNKSKENKETNSTTGQLGPGVMRKLGVDDVHLRSRVLLGIKPRNRTSKCLKGHP</sequence>
<evidence type="ECO:0000313" key="2">
    <source>
        <dbReference type="EMBL" id="KAF5902240.1"/>
    </source>
</evidence>